<dbReference type="GO" id="GO:0005524">
    <property type="term" value="F:ATP binding"/>
    <property type="evidence" value="ECO:0007669"/>
    <property type="project" value="UniProtKB-KW"/>
</dbReference>
<keyword evidence="9" id="KW-1161">Viral attachment to host cell</keyword>
<evidence type="ECO:0000256" key="16">
    <source>
        <dbReference type="ARBA" id="ARBA00023296"/>
    </source>
</evidence>
<dbReference type="EMBL" id="KP757925">
    <property type="protein sequence ID" value="AMQ34030.1"/>
    <property type="molecule type" value="Genomic_RNA"/>
</dbReference>
<keyword evidence="8" id="KW-0378">Hydrolase</keyword>
<feature type="non-terminal residue" evidence="19">
    <location>
        <position position="765"/>
    </location>
</feature>
<evidence type="ECO:0000256" key="8">
    <source>
        <dbReference type="ARBA" id="ARBA00022801"/>
    </source>
</evidence>
<dbReference type="GO" id="GO:0055036">
    <property type="term" value="C:virion membrane"/>
    <property type="evidence" value="ECO:0007669"/>
    <property type="project" value="UniProtKB-SubCell"/>
</dbReference>
<evidence type="ECO:0000256" key="10">
    <source>
        <dbReference type="ARBA" id="ARBA00022806"/>
    </source>
</evidence>
<dbReference type="SUPFAM" id="SSF52540">
    <property type="entry name" value="P-loop containing nucleoside triphosphate hydrolases"/>
    <property type="match status" value="1"/>
</dbReference>
<dbReference type="GO" id="GO:0019062">
    <property type="term" value="P:virion attachment to host cell"/>
    <property type="evidence" value="ECO:0007669"/>
    <property type="project" value="UniProtKB-KW"/>
</dbReference>
<accession>A0A142DS64</accession>
<sequence length="765" mass="86836">IVLDLRRKRFSTIQAVGSTDIGDKGIIFNAFHHLDLTADPEDQIIPNHFNVKGMSGSPILNSKFEPVGVWGTSIKTDDQQKVELTLCRAFDSNAMAVKIDVDEVMTLHHQIKNNGHIMRIEASTGAGKTSKLPLQLAKKIAIRKGRATVTVLIPTKKACTMVYNYVCELIRSSRVDVDEVKVCLKHGDLEVPHENWKHNFEPKIVLTYQTYGSAIGKITTLMETDLVLLDEIHTRNDSDVLAVEALVKHYKILNCIALTATPFTGEPIYEDIKIEGPTPFTIQNKFLDLWSEAINDSHVRIDSGKQSYGIPIAEVRKQKITLVFFPTKNMCERGAAIFCEKGFVAKTMYSGKNCEALIGEVICATDIVESSATIPNVSLVIDTLTCNKPICNAAIGDKQWSVNYRYEIEHIDNQKSKQRRGRTGRTCKGEYYCPPEINTKATEPFPETACIHAGLVMLRSEQLYDRYERHIVGENELTLDNRPMYWFSLLHPRSEAHDKHRKIVSEVKPSERESDLDFEKRILRKIAQSKNNGVFPPIILYSIPTIPKIILENEKLWEVEIGKSNLKSCFLEHEAVPDTLHWEEEMNERYARSISFEHVSSLSEFSSIDEDPMEIFEKIKILPQKMKSTPVETLNQNGWMDYSVGVTLGALAISVYAVSNISSYQYGKRIATQAMKVECPKYFDENAFDSIKNWDYNDRSYHETETAKIGNLAHRIYNTIGKQIQTTVAIIVKFSNNQKLKSLYESLYVYNTNSDVEWVELIQAG</sequence>
<evidence type="ECO:0000259" key="18">
    <source>
        <dbReference type="PROSITE" id="PS51192"/>
    </source>
</evidence>
<dbReference type="GO" id="GO:0004386">
    <property type="term" value="F:helicase activity"/>
    <property type="evidence" value="ECO:0007669"/>
    <property type="project" value="UniProtKB-KW"/>
</dbReference>
<evidence type="ECO:0000256" key="7">
    <source>
        <dbReference type="ARBA" id="ARBA00022741"/>
    </source>
</evidence>
<dbReference type="PROSITE" id="PS51192">
    <property type="entry name" value="HELICASE_ATP_BIND_1"/>
    <property type="match status" value="1"/>
</dbReference>
<evidence type="ECO:0000256" key="12">
    <source>
        <dbReference type="ARBA" id="ARBA00022870"/>
    </source>
</evidence>
<keyword evidence="12" id="KW-1043">Host membrane</keyword>
<keyword evidence="14" id="KW-0325">Glycoprotein</keyword>
<protein>
    <recommendedName>
        <fullName evidence="3">Genome polyprotein</fullName>
    </recommendedName>
</protein>
<dbReference type="GO" id="GO:0046718">
    <property type="term" value="P:symbiont entry into host cell"/>
    <property type="evidence" value="ECO:0007669"/>
    <property type="project" value="UniProtKB-KW"/>
</dbReference>
<evidence type="ECO:0000256" key="3">
    <source>
        <dbReference type="ARBA" id="ARBA00020107"/>
    </source>
</evidence>
<keyword evidence="9" id="KW-0946">Virion</keyword>
<dbReference type="Gene3D" id="3.40.50.300">
    <property type="entry name" value="P-loop containing nucleotide triphosphate hydrolases"/>
    <property type="match status" value="2"/>
</dbReference>
<keyword evidence="11" id="KW-0067">ATP-binding</keyword>
<keyword evidence="16" id="KW-1160">Virus entry into host cell</keyword>
<keyword evidence="15" id="KW-0899">Viral immunoevasion</keyword>
<evidence type="ECO:0000256" key="4">
    <source>
        <dbReference type="ARBA" id="ARBA00022581"/>
    </source>
</evidence>
<evidence type="ECO:0000313" key="19">
    <source>
        <dbReference type="EMBL" id="AMQ34030.1"/>
    </source>
</evidence>
<evidence type="ECO:0000256" key="9">
    <source>
        <dbReference type="ARBA" id="ARBA00022804"/>
    </source>
</evidence>
<keyword evidence="5" id="KW-1090">Inhibition of host innate immune response by virus</keyword>
<dbReference type="InterPro" id="IPR011545">
    <property type="entry name" value="DEAD/DEAH_box_helicase_dom"/>
</dbReference>
<dbReference type="Pfam" id="PF00270">
    <property type="entry name" value="DEAD"/>
    <property type="match status" value="1"/>
</dbReference>
<evidence type="ECO:0000256" key="13">
    <source>
        <dbReference type="ARBA" id="ARBA00022989"/>
    </source>
</evidence>
<keyword evidence="4" id="KW-0945">Host-virus interaction</keyword>
<evidence type="ECO:0000256" key="1">
    <source>
        <dbReference type="ARBA" id="ARBA00004182"/>
    </source>
</evidence>
<feature type="non-terminal residue" evidence="19">
    <location>
        <position position="1"/>
    </location>
</feature>
<name>A0A142DS64_9FLAV</name>
<keyword evidence="7" id="KW-0547">Nucleotide-binding</keyword>
<keyword evidence="6" id="KW-0812">Transmembrane</keyword>
<dbReference type="GO" id="GO:0003723">
    <property type="term" value="F:RNA binding"/>
    <property type="evidence" value="ECO:0007669"/>
    <property type="project" value="TreeGrafter"/>
</dbReference>
<comment type="catalytic activity">
    <reaction evidence="17">
        <text>a ribonucleoside 5'-triphosphate + H2O = a ribonucleoside 5'-diphosphate + phosphate + H(+)</text>
        <dbReference type="Rhea" id="RHEA:23680"/>
        <dbReference type="ChEBI" id="CHEBI:15377"/>
        <dbReference type="ChEBI" id="CHEBI:15378"/>
        <dbReference type="ChEBI" id="CHEBI:43474"/>
        <dbReference type="ChEBI" id="CHEBI:57930"/>
        <dbReference type="ChEBI" id="CHEBI:61557"/>
        <dbReference type="EC" id="3.6.1.15"/>
    </reaction>
</comment>
<dbReference type="PANTHER" id="PTHR18934:SF99">
    <property type="entry name" value="ATP-DEPENDENT RNA HELICASE DHX37-RELATED"/>
    <property type="match status" value="1"/>
</dbReference>
<evidence type="ECO:0000256" key="2">
    <source>
        <dbReference type="ARBA" id="ARBA00004242"/>
    </source>
</evidence>
<organism evidence="19">
    <name type="scientific">Takaungu virus</name>
    <dbReference type="NCBI Taxonomy" id="1807800"/>
    <lineage>
        <taxon>Viruses</taxon>
        <taxon>Riboviria</taxon>
        <taxon>Orthornavirae</taxon>
        <taxon>Kitrinoviricota</taxon>
        <taxon>Flasuviricetes</taxon>
        <taxon>Amarillovirales</taxon>
        <taxon>Flaviviridae</taxon>
    </lineage>
</organism>
<feature type="domain" description="Helicase ATP-binding" evidence="18">
    <location>
        <begin position="109"/>
        <end position="280"/>
    </location>
</feature>
<proteinExistence type="predicted"/>
<keyword evidence="10" id="KW-0347">Helicase</keyword>
<evidence type="ECO:0000256" key="5">
    <source>
        <dbReference type="ARBA" id="ARBA00022632"/>
    </source>
</evidence>
<evidence type="ECO:0000256" key="17">
    <source>
        <dbReference type="ARBA" id="ARBA00047631"/>
    </source>
</evidence>
<comment type="subcellular location">
    <subcellularLocation>
        <location evidence="2">Host membrane</location>
        <topology evidence="2">Peripheral membrane protein</topology>
    </subcellularLocation>
    <subcellularLocation>
        <location evidence="1">Virion membrane</location>
    </subcellularLocation>
</comment>
<evidence type="ECO:0000256" key="15">
    <source>
        <dbReference type="ARBA" id="ARBA00023280"/>
    </source>
</evidence>
<keyword evidence="13" id="KW-1133">Transmembrane helix</keyword>
<evidence type="ECO:0000256" key="11">
    <source>
        <dbReference type="ARBA" id="ARBA00022840"/>
    </source>
</evidence>
<dbReference type="InterPro" id="IPR027417">
    <property type="entry name" value="P-loop_NTPase"/>
</dbReference>
<dbReference type="GO" id="GO:0033644">
    <property type="term" value="C:host cell membrane"/>
    <property type="evidence" value="ECO:0007669"/>
    <property type="project" value="UniProtKB-SubCell"/>
</dbReference>
<dbReference type="InterPro" id="IPR014001">
    <property type="entry name" value="Helicase_ATP-bd"/>
</dbReference>
<evidence type="ECO:0000256" key="14">
    <source>
        <dbReference type="ARBA" id="ARBA00023180"/>
    </source>
</evidence>
<dbReference type="GO" id="GO:0017111">
    <property type="term" value="F:ribonucleoside triphosphate phosphatase activity"/>
    <property type="evidence" value="ECO:0007669"/>
    <property type="project" value="UniProtKB-EC"/>
</dbReference>
<reference evidence="19" key="1">
    <citation type="journal article" date="2015" name="PLoS Biol.">
        <title>The Discovery, Distribution, and Evolution of Viruses Associated with Drosophila melanogaster.</title>
        <authorList>
            <person name="Webster C.L."/>
            <person name="Waldron F.M."/>
            <person name="Robertson S."/>
            <person name="Crowson D."/>
            <person name="Ferrari G."/>
            <person name="Quintana J.F."/>
            <person name="Brouqui J.M."/>
            <person name="Bayne E.H."/>
            <person name="Longdon B."/>
            <person name="Buck A.H."/>
            <person name="Lazzaro B.P."/>
            <person name="Akorli J."/>
            <person name="Haddrill P.R."/>
            <person name="Obbard D.J."/>
        </authorList>
    </citation>
    <scope>NUCLEOTIDE SEQUENCE</scope>
</reference>
<keyword evidence="13" id="KW-0472">Membrane</keyword>
<reference evidence="19" key="2">
    <citation type="submission" date="2016-03" db="EMBL/GenBank/DDBJ databases">
        <title>Twenty five new viruses associated with the Drosophilidae (Diptera) class.</title>
        <authorList>
            <person name="Webster C.L."/>
            <person name="Longdon B."/>
            <person name="Lewis S.H."/>
            <person name="Obbard D.J."/>
        </authorList>
    </citation>
    <scope>NUCLEOTIDE SEQUENCE</scope>
</reference>
<dbReference type="GO" id="GO:0052170">
    <property type="term" value="P:symbiont-mediated suppression of host innate immune response"/>
    <property type="evidence" value="ECO:0007669"/>
    <property type="project" value="UniProtKB-KW"/>
</dbReference>
<evidence type="ECO:0000256" key="6">
    <source>
        <dbReference type="ARBA" id="ARBA00022692"/>
    </source>
</evidence>
<dbReference type="PANTHER" id="PTHR18934">
    <property type="entry name" value="ATP-DEPENDENT RNA HELICASE"/>
    <property type="match status" value="1"/>
</dbReference>